<dbReference type="EMBL" id="GGEC01060307">
    <property type="protein sequence ID" value="MBX40791.1"/>
    <property type="molecule type" value="Transcribed_RNA"/>
</dbReference>
<proteinExistence type="predicted"/>
<accession>A0A2P2NE78</accession>
<reference evidence="1" key="1">
    <citation type="submission" date="2018-02" db="EMBL/GenBank/DDBJ databases">
        <title>Rhizophora mucronata_Transcriptome.</title>
        <authorList>
            <person name="Meera S.P."/>
            <person name="Sreeshan A."/>
            <person name="Augustine A."/>
        </authorList>
    </citation>
    <scope>NUCLEOTIDE SEQUENCE</scope>
    <source>
        <tissue evidence="1">Leaf</tissue>
    </source>
</reference>
<name>A0A2P2NE78_RHIMU</name>
<organism evidence="1">
    <name type="scientific">Rhizophora mucronata</name>
    <name type="common">Asiatic mangrove</name>
    <dbReference type="NCBI Taxonomy" id="61149"/>
    <lineage>
        <taxon>Eukaryota</taxon>
        <taxon>Viridiplantae</taxon>
        <taxon>Streptophyta</taxon>
        <taxon>Embryophyta</taxon>
        <taxon>Tracheophyta</taxon>
        <taxon>Spermatophyta</taxon>
        <taxon>Magnoliopsida</taxon>
        <taxon>eudicotyledons</taxon>
        <taxon>Gunneridae</taxon>
        <taxon>Pentapetalae</taxon>
        <taxon>rosids</taxon>
        <taxon>fabids</taxon>
        <taxon>Malpighiales</taxon>
        <taxon>Rhizophoraceae</taxon>
        <taxon>Rhizophora</taxon>
    </lineage>
</organism>
<protein>
    <submittedName>
        <fullName evidence="1">Uncharacterized protein</fullName>
    </submittedName>
</protein>
<evidence type="ECO:0000313" key="1">
    <source>
        <dbReference type="EMBL" id="MBX40791.1"/>
    </source>
</evidence>
<dbReference type="AlphaFoldDB" id="A0A2P2NE78"/>
<sequence length="33" mass="3499">MSGVRGLVTTSGVRIVGVRIWACKLSTLLLNVV</sequence>